<accession>A0A430A165</accession>
<keyword evidence="2" id="KW-1185">Reference proteome</keyword>
<proteinExistence type="predicted"/>
<dbReference type="RefSeq" id="WP_125983066.1">
    <property type="nucleotide sequence ID" value="NZ_NGJS01000002.1"/>
</dbReference>
<evidence type="ECO:0000313" key="2">
    <source>
        <dbReference type="Proteomes" id="UP000287857"/>
    </source>
</evidence>
<comment type="caution">
    <text evidence="1">The sequence shown here is derived from an EMBL/GenBank/DDBJ whole genome shotgun (WGS) entry which is preliminary data.</text>
</comment>
<sequence length="80" mass="9279">MLSKEKEELILKEFCPRKLTTYEMAEIAIYLKNTFAISQGKVAESLGITRSALNYSVNKHKKEIEEKQAYKAEKLIKIKK</sequence>
<name>A0A430A165_9ENTE</name>
<dbReference type="EMBL" id="NGJS01000002">
    <property type="protein sequence ID" value="RSU00114.1"/>
    <property type="molecule type" value="Genomic_DNA"/>
</dbReference>
<organism evidence="1 2">
    <name type="scientific">Vagococcus vulneris</name>
    <dbReference type="NCBI Taxonomy" id="1977869"/>
    <lineage>
        <taxon>Bacteria</taxon>
        <taxon>Bacillati</taxon>
        <taxon>Bacillota</taxon>
        <taxon>Bacilli</taxon>
        <taxon>Lactobacillales</taxon>
        <taxon>Enterococcaceae</taxon>
        <taxon>Vagococcus</taxon>
    </lineage>
</organism>
<dbReference type="AlphaFoldDB" id="A0A430A165"/>
<gene>
    <name evidence="1" type="ORF">CBF37_02100</name>
</gene>
<reference evidence="1 2" key="1">
    <citation type="submission" date="2017-05" db="EMBL/GenBank/DDBJ databases">
        <title>Vagococcus spp. assemblies.</title>
        <authorList>
            <person name="Gulvik C.A."/>
        </authorList>
    </citation>
    <scope>NUCLEOTIDE SEQUENCE [LARGE SCALE GENOMIC DNA]</scope>
    <source>
        <strain evidence="1 2">SS1995</strain>
    </source>
</reference>
<protein>
    <submittedName>
        <fullName evidence="1">Uncharacterized protein</fullName>
    </submittedName>
</protein>
<dbReference type="Proteomes" id="UP000287857">
    <property type="component" value="Unassembled WGS sequence"/>
</dbReference>
<dbReference type="OrthoDB" id="9885615at2"/>
<evidence type="ECO:0000313" key="1">
    <source>
        <dbReference type="EMBL" id="RSU00114.1"/>
    </source>
</evidence>